<dbReference type="KEGG" id="cgc:Cyagr_1759"/>
<dbReference type="OrthoDB" id="5678128at2"/>
<evidence type="ECO:0000313" key="2">
    <source>
        <dbReference type="EMBL" id="AFY28901.1"/>
    </source>
</evidence>
<dbReference type="AlphaFoldDB" id="K9P874"/>
<dbReference type="InterPro" id="IPR003615">
    <property type="entry name" value="HNH_nuc"/>
</dbReference>
<dbReference type="PATRIC" id="fig|292564.3.peg.1670"/>
<gene>
    <name evidence="2" type="ordered locus">Cyagr_1759</name>
</gene>
<dbReference type="REBASE" id="57611">
    <property type="entry name" value="Cgr6307McrBP"/>
</dbReference>
<dbReference type="eggNOG" id="COG3440">
    <property type="taxonomic scope" value="Bacteria"/>
</dbReference>
<dbReference type="RefSeq" id="WP_015109351.1">
    <property type="nucleotide sequence ID" value="NC_019675.1"/>
</dbReference>
<organism evidence="2 3">
    <name type="scientific">Cyanobium gracile (strain ATCC 27147 / PCC 6307)</name>
    <dbReference type="NCBI Taxonomy" id="292564"/>
    <lineage>
        <taxon>Bacteria</taxon>
        <taxon>Bacillati</taxon>
        <taxon>Cyanobacteriota</taxon>
        <taxon>Cyanophyceae</taxon>
        <taxon>Synechococcales</taxon>
        <taxon>Prochlorococcaceae</taxon>
        <taxon>Cyanobium</taxon>
    </lineage>
</organism>
<evidence type="ECO:0000313" key="3">
    <source>
        <dbReference type="Proteomes" id="UP000010388"/>
    </source>
</evidence>
<dbReference type="Pfam" id="PF13391">
    <property type="entry name" value="HNH_2"/>
    <property type="match status" value="1"/>
</dbReference>
<reference evidence="3" key="1">
    <citation type="journal article" date="2013" name="Proc. Natl. Acad. Sci. U.S.A.">
        <title>Improving the coverage of the cyanobacterial phylum using diversity-driven genome sequencing.</title>
        <authorList>
            <person name="Shih P.M."/>
            <person name="Wu D."/>
            <person name="Latifi A."/>
            <person name="Axen S.D."/>
            <person name="Fewer D.P."/>
            <person name="Talla E."/>
            <person name="Calteau A."/>
            <person name="Cai F."/>
            <person name="Tandeau de Marsac N."/>
            <person name="Rippka R."/>
            <person name="Herdman M."/>
            <person name="Sivonen K."/>
            <person name="Coursin T."/>
            <person name="Laurent T."/>
            <person name="Goodwin L."/>
            <person name="Nolan M."/>
            <person name="Davenport K.W."/>
            <person name="Han C.S."/>
            <person name="Rubin E.M."/>
            <person name="Eisen J.A."/>
            <person name="Woyke T."/>
            <person name="Gugger M."/>
            <person name="Kerfeld C.A."/>
        </authorList>
    </citation>
    <scope>NUCLEOTIDE SEQUENCE [LARGE SCALE GENOMIC DNA]</scope>
    <source>
        <strain evidence="3">ATCC 27147 / PCC 6307</strain>
    </source>
</reference>
<dbReference type="Proteomes" id="UP000010388">
    <property type="component" value="Chromosome"/>
</dbReference>
<accession>K9P874</accession>
<protein>
    <recommendedName>
        <fullName evidence="1">HNH nuclease domain-containing protein</fullName>
    </recommendedName>
</protein>
<dbReference type="HOGENOM" id="CLU_054701_0_0_3"/>
<dbReference type="EMBL" id="CP003495">
    <property type="protein sequence ID" value="AFY28901.1"/>
    <property type="molecule type" value="Genomic_DNA"/>
</dbReference>
<sequence length="313" mass="35148">MPSYWWVNHKQTYRQETDGGYIWSPKANANGARNVTYDNLSRCQRGDVVYSYANGRISQLGLVETAAITATKPPEFGTAGDNWSQEGWLVRVNWQPLRQALVPQSFFALLQPLLPERHSPISTSTGRGNQGVYLAGLSETLGLLLLKLIEEHADAAVRVHLVVLAEEGDYTAALLDDMQRLREVPSSTERDALTKARLGQGLFRHRVSELEPACRVTGLARQEFLVASHIKPWRSCDNSERLSGANGLLLSPHVDKLFDRHWISFDSCGELIWQHEAAGEALRCWGIEGANLIRPFNREQEAFLSAHREALRH</sequence>
<name>K9P874_CYAGP</name>
<evidence type="ECO:0000259" key="1">
    <source>
        <dbReference type="Pfam" id="PF13391"/>
    </source>
</evidence>
<proteinExistence type="predicted"/>
<feature type="domain" description="HNH nuclease" evidence="1">
    <location>
        <begin position="214"/>
        <end position="266"/>
    </location>
</feature>